<gene>
    <name evidence="2" type="ORF">S03H2_18592</name>
</gene>
<protein>
    <recommendedName>
        <fullName evidence="1">Metalloprotease TldD/E central domain-containing protein</fullName>
    </recommendedName>
</protein>
<organism evidence="2">
    <name type="scientific">marine sediment metagenome</name>
    <dbReference type="NCBI Taxonomy" id="412755"/>
    <lineage>
        <taxon>unclassified sequences</taxon>
        <taxon>metagenomes</taxon>
        <taxon>ecological metagenomes</taxon>
    </lineage>
</organism>
<dbReference type="InterPro" id="IPR036059">
    <property type="entry name" value="TldD/PmbA_sf"/>
</dbReference>
<feature type="non-terminal residue" evidence="2">
    <location>
        <position position="1"/>
    </location>
</feature>
<name>X1F2M5_9ZZZZ</name>
<dbReference type="SUPFAM" id="SSF111283">
    <property type="entry name" value="Putative modulator of DNA gyrase, PmbA/TldD"/>
    <property type="match status" value="1"/>
</dbReference>
<dbReference type="GO" id="GO:0006508">
    <property type="term" value="P:proteolysis"/>
    <property type="evidence" value="ECO:0007669"/>
    <property type="project" value="InterPro"/>
</dbReference>
<dbReference type="GO" id="GO:0005829">
    <property type="term" value="C:cytosol"/>
    <property type="evidence" value="ECO:0007669"/>
    <property type="project" value="TreeGrafter"/>
</dbReference>
<evidence type="ECO:0000313" key="2">
    <source>
        <dbReference type="EMBL" id="GAH39881.1"/>
    </source>
</evidence>
<dbReference type="Pfam" id="PF19290">
    <property type="entry name" value="PmbA_TldD_2nd"/>
    <property type="match status" value="1"/>
</dbReference>
<dbReference type="InterPro" id="IPR045570">
    <property type="entry name" value="Metalloprtase-TldD/E_cen_dom"/>
</dbReference>
<accession>X1F2M5</accession>
<dbReference type="AlphaFoldDB" id="X1F2M5"/>
<reference evidence="2" key="1">
    <citation type="journal article" date="2014" name="Front. Microbiol.">
        <title>High frequency of phylogenetically diverse reductive dehalogenase-homologous genes in deep subseafloor sedimentary metagenomes.</title>
        <authorList>
            <person name="Kawai M."/>
            <person name="Futagami T."/>
            <person name="Toyoda A."/>
            <person name="Takaki Y."/>
            <person name="Nishi S."/>
            <person name="Hori S."/>
            <person name="Arai W."/>
            <person name="Tsubouchi T."/>
            <person name="Morono Y."/>
            <person name="Uchiyama I."/>
            <person name="Ito T."/>
            <person name="Fujiyama A."/>
            <person name="Inagaki F."/>
            <person name="Takami H."/>
        </authorList>
    </citation>
    <scope>NUCLEOTIDE SEQUENCE</scope>
    <source>
        <strain evidence="2">Expedition CK06-06</strain>
    </source>
</reference>
<dbReference type="EMBL" id="BARU01009654">
    <property type="protein sequence ID" value="GAH39881.1"/>
    <property type="molecule type" value="Genomic_DNA"/>
</dbReference>
<evidence type="ECO:0000259" key="1">
    <source>
        <dbReference type="Pfam" id="PF19290"/>
    </source>
</evidence>
<dbReference type="PANTHER" id="PTHR30624:SF0">
    <property type="entry name" value="METALLOPROTEASE SLR0863"/>
    <property type="match status" value="1"/>
</dbReference>
<dbReference type="Gene3D" id="3.30.2290.10">
    <property type="entry name" value="PmbA/TldD superfamily"/>
    <property type="match status" value="1"/>
</dbReference>
<feature type="domain" description="Metalloprotease TldD/E central" evidence="1">
    <location>
        <begin position="2"/>
        <end position="82"/>
    </location>
</feature>
<dbReference type="InterPro" id="IPR051463">
    <property type="entry name" value="Peptidase_U62_metallo"/>
</dbReference>
<sequence length="117" mass="13121">AMPLAEKKQLLDEYNDIIWHTPRLQTSIISYGDSHKKVIFLNSSGSYIEQERTGIILRLTAVATEGSEVQQVGLNLGSSGDFSLIQGLHHQVEQMAQCIPLVFFSSRYQQSLAGRER</sequence>
<proteinExistence type="predicted"/>
<dbReference type="GO" id="GO:0008237">
    <property type="term" value="F:metallopeptidase activity"/>
    <property type="evidence" value="ECO:0007669"/>
    <property type="project" value="InterPro"/>
</dbReference>
<dbReference type="PANTHER" id="PTHR30624">
    <property type="entry name" value="UNCHARACTERIZED PROTEIN TLDD AND PMBA"/>
    <property type="match status" value="1"/>
</dbReference>
<dbReference type="InterPro" id="IPR035068">
    <property type="entry name" value="TldD/PmbA_N"/>
</dbReference>
<comment type="caution">
    <text evidence="2">The sequence shown here is derived from an EMBL/GenBank/DDBJ whole genome shotgun (WGS) entry which is preliminary data.</text>
</comment>